<comment type="caution">
    <text evidence="2">The sequence shown here is derived from an EMBL/GenBank/DDBJ whole genome shotgun (WGS) entry which is preliminary data.</text>
</comment>
<keyword evidence="3" id="KW-1185">Reference proteome</keyword>
<dbReference type="AlphaFoldDB" id="A0A7K0FN93"/>
<dbReference type="RefSeq" id="WP_154287533.1">
    <property type="nucleotide sequence ID" value="NZ_WKJI01000002.1"/>
</dbReference>
<dbReference type="Gene3D" id="3.90.550.10">
    <property type="entry name" value="Spore Coat Polysaccharide Biosynthesis Protein SpsA, Chain A"/>
    <property type="match status" value="1"/>
</dbReference>
<dbReference type="EMBL" id="WKJI01000002">
    <property type="protein sequence ID" value="MRX47393.1"/>
    <property type="molecule type" value="Genomic_DNA"/>
</dbReference>
<evidence type="ECO:0000313" key="2">
    <source>
        <dbReference type="EMBL" id="MRX47393.1"/>
    </source>
</evidence>
<sequence length="296" mass="34831">MINNHPLVSVIVPCYNHENYIKECLLSVINQSYKNIELIVIDDGSSDNSIQIINQLRTDYEFIFEAQANRGISATLNKGIQKYASGKYISILASDDFWHPNKLEKQVAFMEFNKGFAMVCSNSYIVNSQSRVDTFFNEKLFDGLYSFNEIALGKCLIPALTVLIRRDTFDRVGYFDENLLIEDLDMWLRISYSFKIGVLKEKLAYYRKHSTNVSSRSLAMSASRFKILKKWQHLPTNIYTKIERNWELIALNEFWDMYPDEAIKYFNPSFRKLLNSSYRKFAFKYFVRYVLKLNLR</sequence>
<dbReference type="InterPro" id="IPR029044">
    <property type="entry name" value="Nucleotide-diphossugar_trans"/>
</dbReference>
<dbReference type="PANTHER" id="PTHR22916:SF3">
    <property type="entry name" value="UDP-GLCNAC:BETAGAL BETA-1,3-N-ACETYLGLUCOSAMINYLTRANSFERASE-LIKE PROTEIN 1"/>
    <property type="match status" value="1"/>
</dbReference>
<organism evidence="2 3">
    <name type="scientific">Pedobacter puniceum</name>
    <dbReference type="NCBI Taxonomy" id="2666136"/>
    <lineage>
        <taxon>Bacteria</taxon>
        <taxon>Pseudomonadati</taxon>
        <taxon>Bacteroidota</taxon>
        <taxon>Sphingobacteriia</taxon>
        <taxon>Sphingobacteriales</taxon>
        <taxon>Sphingobacteriaceae</taxon>
        <taxon>Pedobacter</taxon>
    </lineage>
</organism>
<feature type="domain" description="Glycosyltransferase 2-like" evidence="1">
    <location>
        <begin position="9"/>
        <end position="129"/>
    </location>
</feature>
<dbReference type="SUPFAM" id="SSF53448">
    <property type="entry name" value="Nucleotide-diphospho-sugar transferases"/>
    <property type="match status" value="1"/>
</dbReference>
<dbReference type="Proteomes" id="UP000462931">
    <property type="component" value="Unassembled WGS sequence"/>
</dbReference>
<dbReference type="Pfam" id="PF00535">
    <property type="entry name" value="Glycos_transf_2"/>
    <property type="match status" value="1"/>
</dbReference>
<reference evidence="2 3" key="1">
    <citation type="submission" date="2019-11" db="EMBL/GenBank/DDBJ databases">
        <authorList>
            <person name="Cheng Q."/>
            <person name="Yang Z."/>
        </authorList>
    </citation>
    <scope>NUCLEOTIDE SEQUENCE [LARGE SCALE GENOMIC DNA]</scope>
    <source>
        <strain evidence="2 3">HX-22-1</strain>
    </source>
</reference>
<proteinExistence type="predicted"/>
<protein>
    <submittedName>
        <fullName evidence="2">Glycosyltransferase</fullName>
    </submittedName>
</protein>
<dbReference type="GO" id="GO:0016758">
    <property type="term" value="F:hexosyltransferase activity"/>
    <property type="evidence" value="ECO:0007669"/>
    <property type="project" value="UniProtKB-ARBA"/>
</dbReference>
<gene>
    <name evidence="2" type="ORF">GJJ64_09355</name>
</gene>
<dbReference type="InterPro" id="IPR001173">
    <property type="entry name" value="Glyco_trans_2-like"/>
</dbReference>
<evidence type="ECO:0000259" key="1">
    <source>
        <dbReference type="Pfam" id="PF00535"/>
    </source>
</evidence>
<evidence type="ECO:0000313" key="3">
    <source>
        <dbReference type="Proteomes" id="UP000462931"/>
    </source>
</evidence>
<keyword evidence="2" id="KW-0808">Transferase</keyword>
<accession>A0A7K0FN93</accession>
<name>A0A7K0FN93_9SPHI</name>
<dbReference type="PANTHER" id="PTHR22916">
    <property type="entry name" value="GLYCOSYLTRANSFERASE"/>
    <property type="match status" value="1"/>
</dbReference>